<comment type="similarity">
    <text evidence="1">Belongs to the bacterial solute-binding protein ModA family.</text>
</comment>
<dbReference type="PANTHER" id="PTHR30632">
    <property type="entry name" value="MOLYBDATE-BINDING PERIPLASMIC PROTEIN"/>
    <property type="match status" value="1"/>
</dbReference>
<keyword evidence="6" id="KW-1185">Reference proteome</keyword>
<evidence type="ECO:0000256" key="2">
    <source>
        <dbReference type="ARBA" id="ARBA00022723"/>
    </source>
</evidence>
<dbReference type="InterPro" id="IPR050682">
    <property type="entry name" value="ModA/WtpA"/>
</dbReference>
<evidence type="ECO:0000256" key="1">
    <source>
        <dbReference type="ARBA" id="ARBA00009175"/>
    </source>
</evidence>
<dbReference type="NCBIfam" id="TIGR01256">
    <property type="entry name" value="modA"/>
    <property type="match status" value="1"/>
</dbReference>
<accession>A0ABV5KRR0</accession>
<keyword evidence="2" id="KW-0479">Metal-binding</keyword>
<feature type="chain" id="PRO_5046869687" evidence="4">
    <location>
        <begin position="27"/>
        <end position="256"/>
    </location>
</feature>
<proteinExistence type="inferred from homology"/>
<dbReference type="CDD" id="cd13537">
    <property type="entry name" value="PBP2_YvgL_like"/>
    <property type="match status" value="1"/>
</dbReference>
<name>A0ABV5KRR0_9BACL</name>
<dbReference type="Proteomes" id="UP001589747">
    <property type="component" value="Unassembled WGS sequence"/>
</dbReference>
<evidence type="ECO:0000313" key="6">
    <source>
        <dbReference type="Proteomes" id="UP001589747"/>
    </source>
</evidence>
<sequence length="256" mass="28051">MKNGILPLAAVLAVTTLSVPTQPAHAAKKTELIISAAASLKDSLEELEKLYEKKHTDIDLTFNYGSSGTLQKQIEQGAPADVFFSAGQKQMDALVKQDLIKDSKNILNNDLVMVIPSDSKRAFTTVKELTAKDIKKVAVGQPESVPAGQYAKETLTARNVWDTLKDKLVYAKDVRQVLTYVETGNVDAGFVYKTDALTSDKVKIAINILPSVHAPIVYPAGVLKESEHAAEATEFYQYLQSQEADTVFKKYGFALR</sequence>
<protein>
    <submittedName>
        <fullName evidence="5">Molybdate ABC transporter substrate-binding protein</fullName>
    </submittedName>
</protein>
<gene>
    <name evidence="5" type="primary">modA</name>
    <name evidence="5" type="ORF">ACFFSY_18385</name>
</gene>
<dbReference type="InterPro" id="IPR041879">
    <property type="entry name" value="YvgL-like_PBP2"/>
</dbReference>
<evidence type="ECO:0000256" key="3">
    <source>
        <dbReference type="ARBA" id="ARBA00022729"/>
    </source>
</evidence>
<reference evidence="5 6" key="1">
    <citation type="submission" date="2024-09" db="EMBL/GenBank/DDBJ databases">
        <authorList>
            <person name="Sun Q."/>
            <person name="Mori K."/>
        </authorList>
    </citation>
    <scope>NUCLEOTIDE SEQUENCE [LARGE SCALE GENOMIC DNA]</scope>
    <source>
        <strain evidence="5 6">TISTR 2452</strain>
    </source>
</reference>
<evidence type="ECO:0000256" key="4">
    <source>
        <dbReference type="SAM" id="SignalP"/>
    </source>
</evidence>
<keyword evidence="3 4" id="KW-0732">Signal</keyword>
<dbReference type="Pfam" id="PF13531">
    <property type="entry name" value="SBP_bac_11"/>
    <property type="match status" value="1"/>
</dbReference>
<organism evidence="5 6">
    <name type="scientific">Paenibacillus aurantiacus</name>
    <dbReference type="NCBI Taxonomy" id="1936118"/>
    <lineage>
        <taxon>Bacteria</taxon>
        <taxon>Bacillati</taxon>
        <taxon>Bacillota</taxon>
        <taxon>Bacilli</taxon>
        <taxon>Bacillales</taxon>
        <taxon>Paenibacillaceae</taxon>
        <taxon>Paenibacillus</taxon>
    </lineage>
</organism>
<dbReference type="SUPFAM" id="SSF53850">
    <property type="entry name" value="Periplasmic binding protein-like II"/>
    <property type="match status" value="1"/>
</dbReference>
<dbReference type="PIRSF" id="PIRSF004846">
    <property type="entry name" value="ModA"/>
    <property type="match status" value="1"/>
</dbReference>
<dbReference type="PANTHER" id="PTHR30632:SF0">
    <property type="entry name" value="SULFATE-BINDING PROTEIN"/>
    <property type="match status" value="1"/>
</dbReference>
<feature type="signal peptide" evidence="4">
    <location>
        <begin position="1"/>
        <end position="26"/>
    </location>
</feature>
<evidence type="ECO:0000313" key="5">
    <source>
        <dbReference type="EMBL" id="MFB9327899.1"/>
    </source>
</evidence>
<dbReference type="InterPro" id="IPR005950">
    <property type="entry name" value="ModA"/>
</dbReference>
<dbReference type="RefSeq" id="WP_377496686.1">
    <property type="nucleotide sequence ID" value="NZ_JBHMDO010000031.1"/>
</dbReference>
<dbReference type="Gene3D" id="3.40.190.10">
    <property type="entry name" value="Periplasmic binding protein-like II"/>
    <property type="match status" value="2"/>
</dbReference>
<comment type="caution">
    <text evidence="5">The sequence shown here is derived from an EMBL/GenBank/DDBJ whole genome shotgun (WGS) entry which is preliminary data.</text>
</comment>
<dbReference type="EMBL" id="JBHMDO010000031">
    <property type="protein sequence ID" value="MFB9327899.1"/>
    <property type="molecule type" value="Genomic_DNA"/>
</dbReference>